<dbReference type="NCBIfam" id="NF004952">
    <property type="entry name" value="PRK06299.1-2"/>
    <property type="match status" value="1"/>
</dbReference>
<dbReference type="CDD" id="cd00164">
    <property type="entry name" value="S1_like"/>
    <property type="match status" value="1"/>
</dbReference>
<dbReference type="AlphaFoldDB" id="A0A831TXW8"/>
<comment type="similarity">
    <text evidence="1">Belongs to the bacterial ribosomal protein bS1 family.</text>
</comment>
<dbReference type="FunFam" id="2.40.50.140:FF:000011">
    <property type="entry name" value="30S ribosomal protein S1"/>
    <property type="match status" value="2"/>
</dbReference>
<dbReference type="InterPro" id="IPR035104">
    <property type="entry name" value="Ribosomal_protein_S1-like"/>
</dbReference>
<keyword evidence="4 10" id="KW-0689">Ribosomal protein</keyword>
<dbReference type="SUPFAM" id="SSF50249">
    <property type="entry name" value="Nucleic acid-binding proteins"/>
    <property type="match status" value="6"/>
</dbReference>
<evidence type="ECO:0000259" key="9">
    <source>
        <dbReference type="PROSITE" id="PS50126"/>
    </source>
</evidence>
<dbReference type="Pfam" id="PF00575">
    <property type="entry name" value="S1"/>
    <property type="match status" value="6"/>
</dbReference>
<dbReference type="InterPro" id="IPR003029">
    <property type="entry name" value="S1_domain"/>
</dbReference>
<dbReference type="CDD" id="cd04465">
    <property type="entry name" value="S1_RPS1_repeat_ec2_hs2"/>
    <property type="match status" value="1"/>
</dbReference>
<dbReference type="CDD" id="cd05687">
    <property type="entry name" value="S1_RPS1_repeat_ec1_hs1"/>
    <property type="match status" value="1"/>
</dbReference>
<comment type="caution">
    <text evidence="10">The sequence shown here is derived from an EMBL/GenBank/DDBJ whole genome shotgun (WGS) entry which is preliminary data.</text>
</comment>
<dbReference type="FunFam" id="2.40.50.140:FF:000103">
    <property type="entry name" value="protein RRP5 homolog"/>
    <property type="match status" value="1"/>
</dbReference>
<feature type="domain" description="S1 motif" evidence="9">
    <location>
        <begin position="217"/>
        <end position="285"/>
    </location>
</feature>
<dbReference type="GO" id="GO:0003735">
    <property type="term" value="F:structural constituent of ribosome"/>
    <property type="evidence" value="ECO:0007669"/>
    <property type="project" value="TreeGrafter"/>
</dbReference>
<organism evidence="10">
    <name type="scientific">Geobacter metallireducens</name>
    <dbReference type="NCBI Taxonomy" id="28232"/>
    <lineage>
        <taxon>Bacteria</taxon>
        <taxon>Pseudomonadati</taxon>
        <taxon>Thermodesulfobacteriota</taxon>
        <taxon>Desulfuromonadia</taxon>
        <taxon>Geobacterales</taxon>
        <taxon>Geobacteraceae</taxon>
        <taxon>Geobacter</taxon>
    </lineage>
</organism>
<dbReference type="GO" id="GO:0006412">
    <property type="term" value="P:translation"/>
    <property type="evidence" value="ECO:0007669"/>
    <property type="project" value="TreeGrafter"/>
</dbReference>
<dbReference type="PANTHER" id="PTHR10724:SF7">
    <property type="entry name" value="SMALL RIBOSOMAL SUBUNIT PROTEIN BS1C"/>
    <property type="match status" value="1"/>
</dbReference>
<dbReference type="FunFam" id="2.40.50.140:FF:000018">
    <property type="entry name" value="30S ribosomal protein S1"/>
    <property type="match status" value="1"/>
</dbReference>
<evidence type="ECO:0000256" key="7">
    <source>
        <dbReference type="ARBA" id="ARBA00035293"/>
    </source>
</evidence>
<evidence type="ECO:0000256" key="6">
    <source>
        <dbReference type="ARBA" id="ARBA00025604"/>
    </source>
</evidence>
<dbReference type="InterPro" id="IPR012340">
    <property type="entry name" value="NA-bd_OB-fold"/>
</dbReference>
<sequence length="586" mass="64568">MSEDKDMKNRNAMTIKRFVDAEDDAEHGGSGEFAELFQESIKQHRVGELVAGKVVHITNEYVLVDIGYKSEGCIAIDEFLDEDGNLTVKVGDEVKALFERKENQKGYAVLSRRKAERLAAWDLIDEAGGEGGIVEGKITGKVKGGLTVDIGVQAFLPASQVDLRPGGNLDKYIGTTDRFKVLKLNKKRGNIVLSRRVLMEEERESLRRETLASLAEGQIREGVVKNITDYGAFVDIGGVDGLLHVTDMSWGRLGHPSEIIKPGDKLSVKVLKYDQEKGKISLGLKQVTPDPWVSVEAKYRQGDRVKGKVVSLTDYGAFIALEDGVEGLVHVSEMSWTRRLRHPSEILTVGDEVETVVLGVDMGNRRISLGLKQVQVNPWTQLEEKYPVGTKLEGQIKSITDFGVFIGIEEGIDGLVHVSDISWTKRIKHPGEVFTKGQTVQAVVLNIDPENERLSLGIKQLQLDPWSEIPVKYRPGTRVRGKVTSVTDFGVFLEIEEGIEGLIHVSELSREKVASPKEFANVGDELDAVVLSVDESEKKIALSIKSLQMAAEKAEIESYMQAQGEATSNLGELLKVGLRKNGDGND</sequence>
<dbReference type="PROSITE" id="PS50126">
    <property type="entry name" value="S1"/>
    <property type="match status" value="6"/>
</dbReference>
<protein>
    <recommendedName>
        <fullName evidence="7">Small ribosomal subunit protein bS1</fullName>
    </recommendedName>
    <alternativeName>
        <fullName evidence="8">30S ribosomal protein S1</fullName>
    </alternativeName>
</protein>
<accession>A0A831TXW8</accession>
<gene>
    <name evidence="10" type="ORF">ENQ87_04720</name>
</gene>
<evidence type="ECO:0000256" key="3">
    <source>
        <dbReference type="ARBA" id="ARBA00022884"/>
    </source>
</evidence>
<dbReference type="GO" id="GO:0022627">
    <property type="term" value="C:cytosolic small ribosomal subunit"/>
    <property type="evidence" value="ECO:0007669"/>
    <property type="project" value="TreeGrafter"/>
</dbReference>
<dbReference type="GO" id="GO:0003729">
    <property type="term" value="F:mRNA binding"/>
    <property type="evidence" value="ECO:0007669"/>
    <property type="project" value="TreeGrafter"/>
</dbReference>
<feature type="domain" description="S1 motif" evidence="9">
    <location>
        <begin position="389"/>
        <end position="459"/>
    </location>
</feature>
<dbReference type="PANTHER" id="PTHR10724">
    <property type="entry name" value="30S RIBOSOMAL PROTEIN S1"/>
    <property type="match status" value="1"/>
</dbReference>
<feature type="domain" description="S1 motif" evidence="9">
    <location>
        <begin position="476"/>
        <end position="545"/>
    </location>
</feature>
<dbReference type="CDD" id="cd05688">
    <property type="entry name" value="S1_RPS1_repeat_ec3"/>
    <property type="match status" value="1"/>
</dbReference>
<feature type="domain" description="S1 motif" evidence="9">
    <location>
        <begin position="47"/>
        <end position="113"/>
    </location>
</feature>
<keyword evidence="5" id="KW-0687">Ribonucleoprotein</keyword>
<feature type="domain" description="S1 motif" evidence="9">
    <location>
        <begin position="131"/>
        <end position="196"/>
    </location>
</feature>
<dbReference type="EMBL" id="DSOV01000016">
    <property type="protein sequence ID" value="HEN41671.1"/>
    <property type="molecule type" value="Genomic_DNA"/>
</dbReference>
<evidence type="ECO:0000256" key="4">
    <source>
        <dbReference type="ARBA" id="ARBA00022980"/>
    </source>
</evidence>
<feature type="domain" description="S1 motif" evidence="9">
    <location>
        <begin position="302"/>
        <end position="372"/>
    </location>
</feature>
<keyword evidence="2" id="KW-0677">Repeat</keyword>
<evidence type="ECO:0000256" key="5">
    <source>
        <dbReference type="ARBA" id="ARBA00023274"/>
    </source>
</evidence>
<evidence type="ECO:0000256" key="2">
    <source>
        <dbReference type="ARBA" id="ARBA00022737"/>
    </source>
</evidence>
<dbReference type="Gene3D" id="2.40.50.140">
    <property type="entry name" value="Nucleic acid-binding proteins"/>
    <property type="match status" value="6"/>
</dbReference>
<keyword evidence="3" id="KW-0694">RNA-binding</keyword>
<evidence type="ECO:0000313" key="10">
    <source>
        <dbReference type="EMBL" id="HEN41671.1"/>
    </source>
</evidence>
<proteinExistence type="inferred from homology"/>
<dbReference type="PRINTS" id="PR00681">
    <property type="entry name" value="RIBOSOMALS1"/>
</dbReference>
<reference evidence="10" key="1">
    <citation type="journal article" date="2020" name="mSystems">
        <title>Genome- and Community-Level Interaction Insights into Carbon Utilization and Element Cycling Functions of Hydrothermarchaeota in Hydrothermal Sediment.</title>
        <authorList>
            <person name="Zhou Z."/>
            <person name="Liu Y."/>
            <person name="Xu W."/>
            <person name="Pan J."/>
            <person name="Luo Z.H."/>
            <person name="Li M."/>
        </authorList>
    </citation>
    <scope>NUCLEOTIDE SEQUENCE [LARGE SCALE GENOMIC DNA]</scope>
    <source>
        <strain evidence="10">SpSt-349</strain>
    </source>
</reference>
<dbReference type="InterPro" id="IPR050437">
    <property type="entry name" value="Ribos_protein_bS1-like"/>
</dbReference>
<name>A0A831TXW8_GEOME</name>
<evidence type="ECO:0000256" key="1">
    <source>
        <dbReference type="ARBA" id="ARBA00006767"/>
    </source>
</evidence>
<dbReference type="SMART" id="SM00316">
    <property type="entry name" value="S1"/>
    <property type="match status" value="6"/>
</dbReference>
<evidence type="ECO:0000256" key="8">
    <source>
        <dbReference type="ARBA" id="ARBA00035517"/>
    </source>
</evidence>
<comment type="function">
    <text evidence="6">Binds mRNA; thus facilitating recognition of the initiation point. It is needed to translate mRNA with a short Shine-Dalgarno (SD) purine-rich sequence.</text>
</comment>